<dbReference type="SMART" id="SM00484">
    <property type="entry name" value="XPGI"/>
    <property type="match status" value="1"/>
</dbReference>
<evidence type="ECO:0000256" key="10">
    <source>
        <dbReference type="SAM" id="MobiDB-lite"/>
    </source>
</evidence>
<keyword evidence="5" id="KW-0269">Exonuclease</keyword>
<proteinExistence type="predicted"/>
<dbReference type="EMBL" id="CAKKNE010000006">
    <property type="protein sequence ID" value="CAH0379695.1"/>
    <property type="molecule type" value="Genomic_DNA"/>
</dbReference>
<dbReference type="GO" id="GO:0004527">
    <property type="term" value="F:exonuclease activity"/>
    <property type="evidence" value="ECO:0007669"/>
    <property type="project" value="UniProtKB-KW"/>
</dbReference>
<evidence type="ECO:0000256" key="2">
    <source>
        <dbReference type="ARBA" id="ARBA00022553"/>
    </source>
</evidence>
<dbReference type="PANTHER" id="PTHR11081">
    <property type="entry name" value="FLAP ENDONUCLEASE FAMILY MEMBER"/>
    <property type="match status" value="1"/>
</dbReference>
<protein>
    <recommendedName>
        <fullName evidence="15">Exonuclease 1</fullName>
    </recommendedName>
</protein>
<reference evidence="13" key="1">
    <citation type="submission" date="2021-11" db="EMBL/GenBank/DDBJ databases">
        <authorList>
            <consortium name="Genoscope - CEA"/>
            <person name="William W."/>
        </authorList>
    </citation>
    <scope>NUCLEOTIDE SEQUENCE</scope>
</reference>
<dbReference type="InterPro" id="IPR019974">
    <property type="entry name" value="XPG_CS"/>
</dbReference>
<feature type="region of interest" description="Disordered" evidence="10">
    <location>
        <begin position="384"/>
        <end position="416"/>
    </location>
</feature>
<keyword evidence="14" id="KW-1185">Reference proteome</keyword>
<dbReference type="GO" id="GO:0003677">
    <property type="term" value="F:DNA binding"/>
    <property type="evidence" value="ECO:0007669"/>
    <property type="project" value="UniProtKB-KW"/>
</dbReference>
<evidence type="ECO:0008006" key="15">
    <source>
        <dbReference type="Google" id="ProtNLM"/>
    </source>
</evidence>
<dbReference type="GO" id="GO:0017108">
    <property type="term" value="F:5'-flap endonuclease activity"/>
    <property type="evidence" value="ECO:0007669"/>
    <property type="project" value="TreeGrafter"/>
</dbReference>
<dbReference type="InterPro" id="IPR006086">
    <property type="entry name" value="XPG-I_dom"/>
</dbReference>
<dbReference type="GO" id="GO:0046872">
    <property type="term" value="F:metal ion binding"/>
    <property type="evidence" value="ECO:0007669"/>
    <property type="project" value="InterPro"/>
</dbReference>
<evidence type="ECO:0000256" key="3">
    <source>
        <dbReference type="ARBA" id="ARBA00022759"/>
    </source>
</evidence>
<dbReference type="PROSITE" id="PS00842">
    <property type="entry name" value="XPG_2"/>
    <property type="match status" value="1"/>
</dbReference>
<organism evidence="13 14">
    <name type="scientific">Pelagomonas calceolata</name>
    <dbReference type="NCBI Taxonomy" id="35677"/>
    <lineage>
        <taxon>Eukaryota</taxon>
        <taxon>Sar</taxon>
        <taxon>Stramenopiles</taxon>
        <taxon>Ochrophyta</taxon>
        <taxon>Pelagophyceae</taxon>
        <taxon>Pelagomonadales</taxon>
        <taxon>Pelagomonadaceae</taxon>
        <taxon>Pelagomonas</taxon>
    </lineage>
</organism>
<dbReference type="PANTHER" id="PTHR11081:SF65">
    <property type="entry name" value="DNA DAMAGE-INDUCIBLE PROTEIN DIN7-RELATED"/>
    <property type="match status" value="1"/>
</dbReference>
<dbReference type="OrthoDB" id="26491at2759"/>
<dbReference type="GO" id="GO:0006281">
    <property type="term" value="P:DNA repair"/>
    <property type="evidence" value="ECO:0007669"/>
    <property type="project" value="UniProtKB-KW"/>
</dbReference>
<dbReference type="SUPFAM" id="SSF88723">
    <property type="entry name" value="PIN domain-like"/>
    <property type="match status" value="1"/>
</dbReference>
<evidence type="ECO:0000313" key="14">
    <source>
        <dbReference type="Proteomes" id="UP000789595"/>
    </source>
</evidence>
<dbReference type="Gene3D" id="3.40.50.1010">
    <property type="entry name" value="5'-nuclease"/>
    <property type="match status" value="1"/>
</dbReference>
<evidence type="ECO:0000313" key="13">
    <source>
        <dbReference type="EMBL" id="CAH0379695.1"/>
    </source>
</evidence>
<evidence type="ECO:0000259" key="11">
    <source>
        <dbReference type="SMART" id="SM00484"/>
    </source>
</evidence>
<evidence type="ECO:0000259" key="12">
    <source>
        <dbReference type="SMART" id="SM00485"/>
    </source>
</evidence>
<name>A0A8J2SXT2_9STRA</name>
<feature type="domain" description="XPG N-terminal" evidence="12">
    <location>
        <begin position="1"/>
        <end position="99"/>
    </location>
</feature>
<accession>A0A8J2SXT2</accession>
<dbReference type="PRINTS" id="PR00853">
    <property type="entry name" value="XPGRADSUPER"/>
</dbReference>
<dbReference type="Proteomes" id="UP000789595">
    <property type="component" value="Unassembled WGS sequence"/>
</dbReference>
<gene>
    <name evidence="13" type="ORF">PECAL_6P13260</name>
</gene>
<evidence type="ECO:0000256" key="1">
    <source>
        <dbReference type="ARBA" id="ARBA00004123"/>
    </source>
</evidence>
<dbReference type="FunFam" id="3.40.50.1010:FF:000111">
    <property type="entry name" value="Exonuclease 1"/>
    <property type="match status" value="1"/>
</dbReference>
<feature type="region of interest" description="Disordered" evidence="10">
    <location>
        <begin position="448"/>
        <end position="534"/>
    </location>
</feature>
<feature type="compositionally biased region" description="Pro residues" evidence="10">
    <location>
        <begin position="455"/>
        <end position="467"/>
    </location>
</feature>
<keyword evidence="5" id="KW-0378">Hydrolase</keyword>
<keyword evidence="2" id="KW-0597">Phosphoprotein</keyword>
<evidence type="ECO:0000256" key="9">
    <source>
        <dbReference type="ARBA" id="ARBA00023242"/>
    </source>
</evidence>
<dbReference type="AlphaFoldDB" id="A0A8J2SXT2"/>
<feature type="compositionally biased region" description="Low complexity" evidence="10">
    <location>
        <begin position="471"/>
        <end position="490"/>
    </location>
</feature>
<sequence length="534" mass="56934">MGISGLHHQLKAGQKKINVSELRGRTLALDGHALLHRGALSCAEALAEGEPTTRYAHFAVQRVQMLAAKGVTSIVVFDGAPTPLKRQTNNDRRAVRDQALADARQWKLECERRHAAGEDRDDAIGEMRKAYGKTVRITPVMVEVTKRELEKVSVRCLVAPYEADAQLAALCVLGLADGIITEDSDLACLLCGLRLSRCLLVTKLDRDGTGDLLIPGDLTKLITDLRRSKFAKALAKALRVDARVAARCFVQACVLAGCDYYASEAGLGLVGAAEHVCAARRLPDNERIEKAVKRLTNVEGARAAERAFYHAKVWKGLPGAGVVPRCVALSELVCPSRVSVPPPGADIDAEVGPSLNFEACERERVAAAFPPARHSVAAAFARAAPAAPPPAREPPAAPAAPPPAPEPPAPAPVDAGIDGAEVDLETLNELPPDVRAEVERQLMLWRATRRGAARSPPPPSTDAPAPKPRARSSSRASGARPRSSSSSDAKPAAKKKTTRRKTAPEALRPANAADVQSFFAPKPGAAKRPRWRST</sequence>
<feature type="compositionally biased region" description="Basic residues" evidence="10">
    <location>
        <begin position="492"/>
        <end position="501"/>
    </location>
</feature>
<dbReference type="InterPro" id="IPR006084">
    <property type="entry name" value="XPG/Rad2"/>
</dbReference>
<keyword evidence="3" id="KW-0255">Endonuclease</keyword>
<keyword evidence="7" id="KW-0496">Mitochondrion</keyword>
<evidence type="ECO:0000256" key="6">
    <source>
        <dbReference type="ARBA" id="ARBA00023125"/>
    </source>
</evidence>
<feature type="domain" description="XPG-I" evidence="11">
    <location>
        <begin position="150"/>
        <end position="224"/>
    </location>
</feature>
<dbReference type="Pfam" id="PF00867">
    <property type="entry name" value="XPG_I"/>
    <property type="match status" value="1"/>
</dbReference>
<evidence type="ECO:0000256" key="7">
    <source>
        <dbReference type="ARBA" id="ARBA00023128"/>
    </source>
</evidence>
<dbReference type="SMART" id="SM00485">
    <property type="entry name" value="XPGN"/>
    <property type="match status" value="1"/>
</dbReference>
<keyword evidence="4" id="KW-0227">DNA damage</keyword>
<feature type="compositionally biased region" description="Pro residues" evidence="10">
    <location>
        <begin position="386"/>
        <end position="411"/>
    </location>
</feature>
<evidence type="ECO:0000256" key="4">
    <source>
        <dbReference type="ARBA" id="ARBA00022763"/>
    </source>
</evidence>
<dbReference type="GO" id="GO:0005634">
    <property type="term" value="C:nucleus"/>
    <property type="evidence" value="ECO:0007669"/>
    <property type="project" value="UniProtKB-SubCell"/>
</dbReference>
<dbReference type="Pfam" id="PF00752">
    <property type="entry name" value="XPG_N"/>
    <property type="match status" value="1"/>
</dbReference>
<keyword evidence="9" id="KW-0539">Nucleus</keyword>
<comment type="subcellular location">
    <subcellularLocation>
        <location evidence="1">Nucleus</location>
    </subcellularLocation>
</comment>
<feature type="compositionally biased region" description="Basic residues" evidence="10">
    <location>
        <begin position="525"/>
        <end position="534"/>
    </location>
</feature>
<evidence type="ECO:0000256" key="5">
    <source>
        <dbReference type="ARBA" id="ARBA00022839"/>
    </source>
</evidence>
<dbReference type="InterPro" id="IPR044752">
    <property type="entry name" value="PIN-like_EXO1"/>
</dbReference>
<keyword evidence="5" id="KW-0540">Nuclease</keyword>
<dbReference type="InterPro" id="IPR029060">
    <property type="entry name" value="PIN-like_dom_sf"/>
</dbReference>
<comment type="caution">
    <text evidence="13">The sequence shown here is derived from an EMBL/GenBank/DDBJ whole genome shotgun (WGS) entry which is preliminary data.</text>
</comment>
<dbReference type="CDD" id="cd09857">
    <property type="entry name" value="PIN_EXO1"/>
    <property type="match status" value="1"/>
</dbReference>
<dbReference type="Gene3D" id="1.10.150.20">
    <property type="entry name" value="5' to 3' exonuclease, C-terminal subdomain"/>
    <property type="match status" value="1"/>
</dbReference>
<keyword evidence="6" id="KW-0238">DNA-binding</keyword>
<dbReference type="InterPro" id="IPR006085">
    <property type="entry name" value="XPG_DNA_repair_N"/>
</dbReference>
<evidence type="ECO:0000256" key="8">
    <source>
        <dbReference type="ARBA" id="ARBA00023204"/>
    </source>
</evidence>
<keyword evidence="8" id="KW-0234">DNA repair</keyword>